<dbReference type="EMBL" id="CAJPEV010006098">
    <property type="protein sequence ID" value="CAG0903834.1"/>
    <property type="molecule type" value="Genomic_DNA"/>
</dbReference>
<evidence type="ECO:0000256" key="2">
    <source>
        <dbReference type="ARBA" id="ARBA00022801"/>
    </source>
</evidence>
<feature type="domain" description="5'-3' exonuclease" evidence="3">
    <location>
        <begin position="1"/>
        <end position="100"/>
    </location>
</feature>
<proteinExistence type="predicted"/>
<dbReference type="Pfam" id="PF02739">
    <property type="entry name" value="5_3_exonuc_N"/>
    <property type="match status" value="1"/>
</dbReference>
<gene>
    <name evidence="4" type="ORF">DSTB1V02_LOCUS13307</name>
</gene>
<dbReference type="Proteomes" id="UP000677054">
    <property type="component" value="Unassembled WGS sequence"/>
</dbReference>
<sequence length="100" mass="11632">VFHEKPDYFVLAWDAPHKTIRHEQFAEYKGQRPELPDDFKHQIRMTKHIIDELGINYQEIPGYEADDIIATVAKRGAQEGHHVEIMTSDKDMKALICDSI</sequence>
<evidence type="ECO:0000313" key="5">
    <source>
        <dbReference type="Proteomes" id="UP000677054"/>
    </source>
</evidence>
<evidence type="ECO:0000313" key="4">
    <source>
        <dbReference type="EMBL" id="CAD7253559.1"/>
    </source>
</evidence>
<dbReference type="GO" id="GO:0017108">
    <property type="term" value="F:5'-flap endonuclease activity"/>
    <property type="evidence" value="ECO:0007669"/>
    <property type="project" value="InterPro"/>
</dbReference>
<dbReference type="CDD" id="cd09859">
    <property type="entry name" value="PIN_53EXO"/>
    <property type="match status" value="1"/>
</dbReference>
<dbReference type="SUPFAM" id="SSF88723">
    <property type="entry name" value="PIN domain-like"/>
    <property type="match status" value="1"/>
</dbReference>
<dbReference type="SMART" id="SM00475">
    <property type="entry name" value="53EXOc"/>
    <property type="match status" value="1"/>
</dbReference>
<feature type="non-terminal residue" evidence="4">
    <location>
        <position position="1"/>
    </location>
</feature>
<dbReference type="AlphaFoldDB" id="A0A7R9AG10"/>
<dbReference type="PANTHER" id="PTHR42646:SF2">
    <property type="entry name" value="5'-3' EXONUCLEASE FAMILY PROTEIN"/>
    <property type="match status" value="1"/>
</dbReference>
<dbReference type="GO" id="GO:0033567">
    <property type="term" value="P:DNA replication, Okazaki fragment processing"/>
    <property type="evidence" value="ECO:0007669"/>
    <property type="project" value="InterPro"/>
</dbReference>
<dbReference type="InterPro" id="IPR020046">
    <property type="entry name" value="5-3_exonucl_a-hlix_arch_N"/>
</dbReference>
<evidence type="ECO:0000256" key="1">
    <source>
        <dbReference type="ARBA" id="ARBA00022722"/>
    </source>
</evidence>
<organism evidence="4">
    <name type="scientific">Darwinula stevensoni</name>
    <dbReference type="NCBI Taxonomy" id="69355"/>
    <lineage>
        <taxon>Eukaryota</taxon>
        <taxon>Metazoa</taxon>
        <taxon>Ecdysozoa</taxon>
        <taxon>Arthropoda</taxon>
        <taxon>Crustacea</taxon>
        <taxon>Oligostraca</taxon>
        <taxon>Ostracoda</taxon>
        <taxon>Podocopa</taxon>
        <taxon>Podocopida</taxon>
        <taxon>Darwinulocopina</taxon>
        <taxon>Darwinuloidea</taxon>
        <taxon>Darwinulidae</taxon>
        <taxon>Darwinula</taxon>
    </lineage>
</organism>
<dbReference type="GO" id="GO:0003677">
    <property type="term" value="F:DNA binding"/>
    <property type="evidence" value="ECO:0007669"/>
    <property type="project" value="InterPro"/>
</dbReference>
<dbReference type="InterPro" id="IPR002421">
    <property type="entry name" value="5-3_exonuclease"/>
</dbReference>
<keyword evidence="1" id="KW-0540">Nuclease</keyword>
<accession>A0A7R9AG10</accession>
<feature type="non-terminal residue" evidence="4">
    <location>
        <position position="100"/>
    </location>
</feature>
<protein>
    <recommendedName>
        <fullName evidence="3">5'-3' exonuclease domain-containing protein</fullName>
    </recommendedName>
</protein>
<name>A0A7R9AG10_9CRUS</name>
<dbReference type="GO" id="GO:0008409">
    <property type="term" value="F:5'-3' exonuclease activity"/>
    <property type="evidence" value="ECO:0007669"/>
    <property type="project" value="InterPro"/>
</dbReference>
<reference evidence="4" key="1">
    <citation type="submission" date="2020-11" db="EMBL/GenBank/DDBJ databases">
        <authorList>
            <person name="Tran Van P."/>
        </authorList>
    </citation>
    <scope>NUCLEOTIDE SEQUENCE</scope>
</reference>
<dbReference type="OrthoDB" id="275278at2759"/>
<dbReference type="EMBL" id="LR905615">
    <property type="protein sequence ID" value="CAD7253559.1"/>
    <property type="molecule type" value="Genomic_DNA"/>
</dbReference>
<dbReference type="InterPro" id="IPR038969">
    <property type="entry name" value="FEN"/>
</dbReference>
<dbReference type="Gene3D" id="3.40.50.1010">
    <property type="entry name" value="5'-nuclease"/>
    <property type="match status" value="1"/>
</dbReference>
<dbReference type="PANTHER" id="PTHR42646">
    <property type="entry name" value="FLAP ENDONUCLEASE XNI"/>
    <property type="match status" value="1"/>
</dbReference>
<evidence type="ECO:0000259" key="3">
    <source>
        <dbReference type="SMART" id="SM00475"/>
    </source>
</evidence>
<dbReference type="InterPro" id="IPR029060">
    <property type="entry name" value="PIN-like_dom_sf"/>
</dbReference>
<keyword evidence="2" id="KW-0378">Hydrolase</keyword>
<keyword evidence="5" id="KW-1185">Reference proteome</keyword>